<comment type="caution">
    <text evidence="1">The sequence shown here is derived from an EMBL/GenBank/DDBJ whole genome shotgun (WGS) entry which is preliminary data.</text>
</comment>
<gene>
    <name evidence="1" type="primary">araD</name>
    <name evidence="1" type="ORF">E5336_05065</name>
</gene>
<proteinExistence type="predicted"/>
<sequence>MYERLRQEVFDACQMLPRTGLAILTWGNVSRVDRKNEVIAIKPSGVPYDMMKPEDIVVCDLQGRVVDGHLRPSSDLPTHVALYAAWPQVEAIVHTHSPWATMLAQAGIDLKPFGTTHADTFYGPVPCTRPLARNEVDGDYELETGRVILETFQERGIAPDQVPAVLVASHGPFAWGHDAKQAVENALVLEQCAWMAVFDRLMDPEVMPVPAYLLDRHYQRKHGEHATYGQR</sequence>
<keyword evidence="2" id="KW-1185">Reference proteome</keyword>
<reference evidence="1" key="1">
    <citation type="submission" date="2019-04" db="EMBL/GenBank/DDBJ databases">
        <title>Microbes associate with the intestines of laboratory mice.</title>
        <authorList>
            <person name="Navarre W."/>
            <person name="Wong E."/>
            <person name="Huang K."/>
            <person name="Tropini C."/>
            <person name="Ng K."/>
            <person name="Yu B."/>
        </authorList>
    </citation>
    <scope>NUCLEOTIDE SEQUENCE</scope>
    <source>
        <strain evidence="1">NM09_H32</strain>
    </source>
</reference>
<dbReference type="Proteomes" id="UP000308836">
    <property type="component" value="Unassembled WGS sequence"/>
</dbReference>
<evidence type="ECO:0000313" key="1">
    <source>
        <dbReference type="EMBL" id="TGY66218.1"/>
    </source>
</evidence>
<protein>
    <submittedName>
        <fullName evidence="1">L-ribulose-5-phosphate 4-epimerase AraD</fullName>
    </submittedName>
</protein>
<accession>A0AC61R8D1</accession>
<organism evidence="1 2">
    <name type="scientific">Dubosiella muris</name>
    <dbReference type="NCBI Taxonomy" id="3038133"/>
    <lineage>
        <taxon>Bacteria</taxon>
        <taxon>Bacillati</taxon>
        <taxon>Bacillota</taxon>
        <taxon>Erysipelotrichia</taxon>
        <taxon>Erysipelotrichales</taxon>
        <taxon>Erysipelotrichaceae</taxon>
        <taxon>Dubosiella</taxon>
    </lineage>
</organism>
<evidence type="ECO:0000313" key="2">
    <source>
        <dbReference type="Proteomes" id="UP000308836"/>
    </source>
</evidence>
<name>A0AC61R8D1_9FIRM</name>
<dbReference type="EMBL" id="SRYG01000008">
    <property type="protein sequence ID" value="TGY66218.1"/>
    <property type="molecule type" value="Genomic_DNA"/>
</dbReference>